<feature type="compositionally biased region" description="Polar residues" evidence="1">
    <location>
        <begin position="18"/>
        <end position="39"/>
    </location>
</feature>
<organism evidence="3 4">
    <name type="scientific">Salix dunnii</name>
    <dbReference type="NCBI Taxonomy" id="1413687"/>
    <lineage>
        <taxon>Eukaryota</taxon>
        <taxon>Viridiplantae</taxon>
        <taxon>Streptophyta</taxon>
        <taxon>Embryophyta</taxon>
        <taxon>Tracheophyta</taxon>
        <taxon>Spermatophyta</taxon>
        <taxon>Magnoliopsida</taxon>
        <taxon>eudicotyledons</taxon>
        <taxon>Gunneridae</taxon>
        <taxon>Pentapetalae</taxon>
        <taxon>rosids</taxon>
        <taxon>fabids</taxon>
        <taxon>Malpighiales</taxon>
        <taxon>Salicaceae</taxon>
        <taxon>Saliceae</taxon>
        <taxon>Salix</taxon>
    </lineage>
</organism>
<protein>
    <submittedName>
        <fullName evidence="3">Uncharacterized protein</fullName>
    </submittedName>
</protein>
<reference evidence="3 4" key="1">
    <citation type="submission" date="2020-10" db="EMBL/GenBank/DDBJ databases">
        <title>Plant Genome Project.</title>
        <authorList>
            <person name="Zhang R.-G."/>
        </authorList>
    </citation>
    <scope>NUCLEOTIDE SEQUENCE [LARGE SCALE GENOMIC DNA]</scope>
    <source>
        <strain evidence="3">FAFU-HL-1</strain>
        <tissue evidence="3">Leaf</tissue>
    </source>
</reference>
<feature type="region of interest" description="Disordered" evidence="1">
    <location>
        <begin position="1"/>
        <end position="62"/>
    </location>
</feature>
<dbReference type="EMBL" id="JADGMS010000005">
    <property type="protein sequence ID" value="KAF9683208.1"/>
    <property type="molecule type" value="Genomic_DNA"/>
</dbReference>
<name>A0A835K713_9ROSI</name>
<evidence type="ECO:0000313" key="3">
    <source>
        <dbReference type="EMBL" id="KAF9683208.1"/>
    </source>
</evidence>
<gene>
    <name evidence="3" type="ORF">SADUNF_Sadunf05G0188800</name>
</gene>
<keyword evidence="2" id="KW-0472">Membrane</keyword>
<proteinExistence type="predicted"/>
<keyword evidence="2" id="KW-0812">Transmembrane</keyword>
<dbReference type="AlphaFoldDB" id="A0A835K713"/>
<dbReference type="OrthoDB" id="1732562at2759"/>
<sequence length="132" mass="14477">MSSPTTPRKKPDLKDHQSSPGNNFPPSSENHSSFPNTTLEAPDDSYDPIQQPENPGSTNQKRHQIDVEALIVISVGFPVDLLNKEEIEGDVVSMIGGTKQANYIMVRPYYYSLGILCLCLVNLCACARVDLG</sequence>
<keyword evidence="4" id="KW-1185">Reference proteome</keyword>
<comment type="caution">
    <text evidence="3">The sequence shown here is derived from an EMBL/GenBank/DDBJ whole genome shotgun (WGS) entry which is preliminary data.</text>
</comment>
<dbReference type="Proteomes" id="UP000657918">
    <property type="component" value="Unassembled WGS sequence"/>
</dbReference>
<accession>A0A835K713</accession>
<evidence type="ECO:0000256" key="1">
    <source>
        <dbReference type="SAM" id="MobiDB-lite"/>
    </source>
</evidence>
<evidence type="ECO:0000313" key="4">
    <source>
        <dbReference type="Proteomes" id="UP000657918"/>
    </source>
</evidence>
<feature type="transmembrane region" description="Helical" evidence="2">
    <location>
        <begin position="109"/>
        <end position="131"/>
    </location>
</feature>
<evidence type="ECO:0000256" key="2">
    <source>
        <dbReference type="SAM" id="Phobius"/>
    </source>
</evidence>
<keyword evidence="2" id="KW-1133">Transmembrane helix</keyword>